<dbReference type="InterPro" id="IPR015793">
    <property type="entry name" value="Pyrv_Knase_brl"/>
</dbReference>
<dbReference type="Gene3D" id="3.40.1380.20">
    <property type="entry name" value="Pyruvate kinase, C-terminal domain"/>
    <property type="match status" value="1"/>
</dbReference>
<dbReference type="InterPro" id="IPR015813">
    <property type="entry name" value="Pyrv/PenolPyrv_kinase-like_dom"/>
</dbReference>
<keyword evidence="11 15" id="KW-0460">Magnesium</keyword>
<dbReference type="PRINTS" id="PR01050">
    <property type="entry name" value="PYRUVTKNASE"/>
</dbReference>
<dbReference type="Proteomes" id="UP000295221">
    <property type="component" value="Unassembled WGS sequence"/>
</dbReference>
<evidence type="ECO:0000256" key="13">
    <source>
        <dbReference type="ARBA" id="ARBA00023317"/>
    </source>
</evidence>
<evidence type="ECO:0000256" key="14">
    <source>
        <dbReference type="NCBIfam" id="TIGR01064"/>
    </source>
</evidence>
<dbReference type="NCBIfam" id="NF004491">
    <property type="entry name" value="PRK05826.1"/>
    <property type="match status" value="1"/>
</dbReference>
<dbReference type="FunFam" id="2.40.33.10:FF:000001">
    <property type="entry name" value="Pyruvate kinase"/>
    <property type="match status" value="1"/>
</dbReference>
<dbReference type="SUPFAM" id="SSF51621">
    <property type="entry name" value="Phosphoenolpyruvate/pyruvate domain"/>
    <property type="match status" value="1"/>
</dbReference>
<dbReference type="GO" id="GO:0016301">
    <property type="term" value="F:kinase activity"/>
    <property type="evidence" value="ECO:0007669"/>
    <property type="project" value="UniProtKB-KW"/>
</dbReference>
<dbReference type="SUPFAM" id="SSF50800">
    <property type="entry name" value="PK beta-barrel domain-like"/>
    <property type="match status" value="1"/>
</dbReference>
<evidence type="ECO:0000256" key="2">
    <source>
        <dbReference type="ARBA" id="ARBA00001958"/>
    </source>
</evidence>
<feature type="domain" description="Pyruvate kinase barrel" evidence="16">
    <location>
        <begin position="7"/>
        <end position="323"/>
    </location>
</feature>
<evidence type="ECO:0000256" key="4">
    <source>
        <dbReference type="ARBA" id="ARBA00008663"/>
    </source>
</evidence>
<evidence type="ECO:0000256" key="15">
    <source>
        <dbReference type="RuleBase" id="RU000504"/>
    </source>
</evidence>
<keyword evidence="10" id="KW-0067">ATP-binding</keyword>
<dbReference type="Gene3D" id="3.20.20.60">
    <property type="entry name" value="Phosphoenolpyruvate-binding domains"/>
    <property type="match status" value="1"/>
</dbReference>
<dbReference type="PROSITE" id="PS00110">
    <property type="entry name" value="PYRUVATE_KINASE"/>
    <property type="match status" value="1"/>
</dbReference>
<keyword evidence="6 15" id="KW-0808">Transferase</keyword>
<dbReference type="InterPro" id="IPR018209">
    <property type="entry name" value="Pyrv_Knase_AS"/>
</dbReference>
<evidence type="ECO:0000256" key="10">
    <source>
        <dbReference type="ARBA" id="ARBA00022840"/>
    </source>
</evidence>
<evidence type="ECO:0000256" key="11">
    <source>
        <dbReference type="ARBA" id="ARBA00022842"/>
    </source>
</evidence>
<dbReference type="SUPFAM" id="SSF52935">
    <property type="entry name" value="PK C-terminal domain-like"/>
    <property type="match status" value="1"/>
</dbReference>
<name>A0A4V2RVX5_9BACT</name>
<comment type="pathway">
    <text evidence="3 15">Carbohydrate degradation; glycolysis; pyruvate from D-glyceraldehyde 3-phosphate: step 5/5.</text>
</comment>
<keyword evidence="12 15" id="KW-0324">Glycolysis</keyword>
<comment type="caution">
    <text evidence="18">The sequence shown here is derived from an EMBL/GenBank/DDBJ whole genome shotgun (WGS) entry which is preliminary data.</text>
</comment>
<dbReference type="EMBL" id="SLWK01000015">
    <property type="protein sequence ID" value="TCO05974.1"/>
    <property type="molecule type" value="Genomic_DNA"/>
</dbReference>
<evidence type="ECO:0000259" key="17">
    <source>
        <dbReference type="Pfam" id="PF02887"/>
    </source>
</evidence>
<evidence type="ECO:0000256" key="6">
    <source>
        <dbReference type="ARBA" id="ARBA00022679"/>
    </source>
</evidence>
<dbReference type="GO" id="GO:0000287">
    <property type="term" value="F:magnesium ion binding"/>
    <property type="evidence" value="ECO:0007669"/>
    <property type="project" value="UniProtKB-UniRule"/>
</dbReference>
<dbReference type="GO" id="GO:0004743">
    <property type="term" value="F:pyruvate kinase activity"/>
    <property type="evidence" value="ECO:0007669"/>
    <property type="project" value="UniProtKB-UniRule"/>
</dbReference>
<evidence type="ECO:0000256" key="12">
    <source>
        <dbReference type="ARBA" id="ARBA00023152"/>
    </source>
</evidence>
<evidence type="ECO:0000256" key="8">
    <source>
        <dbReference type="ARBA" id="ARBA00022741"/>
    </source>
</evidence>
<dbReference type="InterPro" id="IPR015806">
    <property type="entry name" value="Pyrv_Knase_insert_dom_sf"/>
</dbReference>
<feature type="domain" description="Pyruvate kinase C-terminal" evidence="17">
    <location>
        <begin position="357"/>
        <end position="466"/>
    </location>
</feature>
<evidence type="ECO:0000256" key="3">
    <source>
        <dbReference type="ARBA" id="ARBA00004997"/>
    </source>
</evidence>
<evidence type="ECO:0000313" key="19">
    <source>
        <dbReference type="Proteomes" id="UP000295221"/>
    </source>
</evidence>
<organism evidence="18 19">
    <name type="scientific">Natronoflexus pectinivorans</name>
    <dbReference type="NCBI Taxonomy" id="682526"/>
    <lineage>
        <taxon>Bacteria</taxon>
        <taxon>Pseudomonadati</taxon>
        <taxon>Bacteroidota</taxon>
        <taxon>Bacteroidia</taxon>
        <taxon>Marinilabiliales</taxon>
        <taxon>Marinilabiliaceae</taxon>
        <taxon>Natronoflexus</taxon>
    </lineage>
</organism>
<dbReference type="Gene3D" id="2.40.33.10">
    <property type="entry name" value="PK beta-barrel domain-like"/>
    <property type="match status" value="1"/>
</dbReference>
<keyword evidence="7" id="KW-0479">Metal-binding</keyword>
<dbReference type="InterPro" id="IPR001697">
    <property type="entry name" value="Pyr_Knase"/>
</dbReference>
<keyword evidence="8" id="KW-0547">Nucleotide-binding</keyword>
<dbReference type="GO" id="GO:0030955">
    <property type="term" value="F:potassium ion binding"/>
    <property type="evidence" value="ECO:0007669"/>
    <property type="project" value="UniProtKB-UniRule"/>
</dbReference>
<dbReference type="EC" id="2.7.1.40" evidence="5 14"/>
<evidence type="ECO:0000256" key="1">
    <source>
        <dbReference type="ARBA" id="ARBA00001946"/>
    </source>
</evidence>
<keyword evidence="13 18" id="KW-0670">Pyruvate</keyword>
<dbReference type="Pfam" id="PF00224">
    <property type="entry name" value="PK"/>
    <property type="match status" value="1"/>
</dbReference>
<dbReference type="InterPro" id="IPR036918">
    <property type="entry name" value="Pyrv_Knase_C_sf"/>
</dbReference>
<evidence type="ECO:0000256" key="7">
    <source>
        <dbReference type="ARBA" id="ARBA00022723"/>
    </source>
</evidence>
<keyword evidence="9 15" id="KW-0418">Kinase</keyword>
<reference evidence="18 19" key="1">
    <citation type="submission" date="2019-03" db="EMBL/GenBank/DDBJ databases">
        <title>Genomic Encyclopedia of Type Strains, Phase IV (KMG-IV): sequencing the most valuable type-strain genomes for metagenomic binning, comparative biology and taxonomic classification.</title>
        <authorList>
            <person name="Goeker M."/>
        </authorList>
    </citation>
    <scope>NUCLEOTIDE SEQUENCE [LARGE SCALE GENOMIC DNA]</scope>
    <source>
        <strain evidence="18 19">DSM 24179</strain>
    </source>
</reference>
<keyword evidence="19" id="KW-1185">Reference proteome</keyword>
<dbReference type="NCBIfam" id="TIGR01064">
    <property type="entry name" value="pyruv_kin"/>
    <property type="match status" value="1"/>
</dbReference>
<evidence type="ECO:0000256" key="9">
    <source>
        <dbReference type="ARBA" id="ARBA00022777"/>
    </source>
</evidence>
<sequence>MNLQMTKHTKIVATISDQRCEVDFIKQLYKAGMNVVRMNTAHLDYEGLTRIISNVRQVSEKIAILIDTKGPEIRTTKSQAPIELQTGDTILINGNPDKETTAECINVSYKNIVEDVAIGSHILIDDGEIDLIVVDSSDKGLVCEVLNNGTLGSRKSINVPGVRISLPSLTERDLDFINYAIENEIDFIAHSFVRNAEDVKEIQKILDAQDSPVKIIAKIENQEGVENIDEILENVYGVMVARGDLGIEIPQEKIPLVQRQLIRKCVEAKKPVIVATQMLHSMISNPRPTRAEVTDVANAIYYRTDAIMLSGETAYGKYPVEAVRTMSKIAAEVEAAKDSRNDIPVDLVKHDITAYLCDTAVKAAKELPIKAVMNDSLTGKTARYLAAFRGNMPVVALCYNKRVGRELALSYGVFPRLTEAGSSKTEIMHNTLLKLQKKGILDNDDLIAYLGGSFGIGGGTTYLEIITVDGLLNKIDRYID</sequence>
<dbReference type="AlphaFoldDB" id="A0A4V2RVX5"/>
<gene>
    <name evidence="18" type="ORF">EV194_11525</name>
</gene>
<dbReference type="InterPro" id="IPR015795">
    <property type="entry name" value="Pyrv_Knase_C"/>
</dbReference>
<dbReference type="PANTHER" id="PTHR11817">
    <property type="entry name" value="PYRUVATE KINASE"/>
    <property type="match status" value="1"/>
</dbReference>
<dbReference type="UniPathway" id="UPA00109">
    <property type="reaction ID" value="UER00188"/>
</dbReference>
<protein>
    <recommendedName>
        <fullName evidence="5 14">Pyruvate kinase</fullName>
        <ecNumber evidence="5 14">2.7.1.40</ecNumber>
    </recommendedName>
</protein>
<comment type="catalytic activity">
    <reaction evidence="15">
        <text>pyruvate + ATP = phosphoenolpyruvate + ADP + H(+)</text>
        <dbReference type="Rhea" id="RHEA:18157"/>
        <dbReference type="ChEBI" id="CHEBI:15361"/>
        <dbReference type="ChEBI" id="CHEBI:15378"/>
        <dbReference type="ChEBI" id="CHEBI:30616"/>
        <dbReference type="ChEBI" id="CHEBI:58702"/>
        <dbReference type="ChEBI" id="CHEBI:456216"/>
        <dbReference type="EC" id="2.7.1.40"/>
    </reaction>
</comment>
<dbReference type="FunFam" id="3.20.20.60:FF:000001">
    <property type="entry name" value="Pyruvate kinase"/>
    <property type="match status" value="1"/>
</dbReference>
<comment type="similarity">
    <text evidence="4 15">Belongs to the pyruvate kinase family.</text>
</comment>
<dbReference type="Pfam" id="PF02887">
    <property type="entry name" value="PK_C"/>
    <property type="match status" value="1"/>
</dbReference>
<dbReference type="InterPro" id="IPR011037">
    <property type="entry name" value="Pyrv_Knase-like_insert_dom_sf"/>
</dbReference>
<dbReference type="GO" id="GO:0005524">
    <property type="term" value="F:ATP binding"/>
    <property type="evidence" value="ECO:0007669"/>
    <property type="project" value="UniProtKB-KW"/>
</dbReference>
<proteinExistence type="inferred from homology"/>
<evidence type="ECO:0000259" key="16">
    <source>
        <dbReference type="Pfam" id="PF00224"/>
    </source>
</evidence>
<evidence type="ECO:0000256" key="5">
    <source>
        <dbReference type="ARBA" id="ARBA00012142"/>
    </source>
</evidence>
<accession>A0A4V2RVX5</accession>
<dbReference type="InterPro" id="IPR040442">
    <property type="entry name" value="Pyrv_kinase-like_dom_sf"/>
</dbReference>
<comment type="cofactor">
    <cofactor evidence="2">
        <name>K(+)</name>
        <dbReference type="ChEBI" id="CHEBI:29103"/>
    </cofactor>
</comment>
<dbReference type="GO" id="GO:0006950">
    <property type="term" value="P:response to stress"/>
    <property type="evidence" value="ECO:0007669"/>
    <property type="project" value="UniProtKB-ARBA"/>
</dbReference>
<comment type="cofactor">
    <cofactor evidence="1">
        <name>Mg(2+)</name>
        <dbReference type="ChEBI" id="CHEBI:18420"/>
    </cofactor>
</comment>
<evidence type="ECO:0000313" key="18">
    <source>
        <dbReference type="EMBL" id="TCO05974.1"/>
    </source>
</evidence>
<dbReference type="NCBIfam" id="NF004978">
    <property type="entry name" value="PRK06354.1"/>
    <property type="match status" value="1"/>
</dbReference>